<evidence type="ECO:0000313" key="1">
    <source>
        <dbReference type="EMBL" id="EJL68149.1"/>
    </source>
</evidence>
<dbReference type="EMBL" id="AKJY01000106">
    <property type="protein sequence ID" value="EJL68149.1"/>
    <property type="molecule type" value="Genomic_DNA"/>
</dbReference>
<reference evidence="1 2" key="1">
    <citation type="journal article" date="2012" name="J. Bacteriol.">
        <title>Twenty-one genome sequences from Pseudomonas species and 19 genome sequences from diverse bacteria isolated from the rhizosphere and endosphere of Populus deltoides.</title>
        <authorList>
            <person name="Brown S.D."/>
            <person name="Utturkar S.M."/>
            <person name="Klingeman D.M."/>
            <person name="Johnson C.M."/>
            <person name="Martin S.L."/>
            <person name="Land M.L."/>
            <person name="Lu T.Y."/>
            <person name="Schadt C.W."/>
            <person name="Doktycz M.J."/>
            <person name="Pelletier D.A."/>
        </authorList>
    </citation>
    <scope>NUCLEOTIDE SEQUENCE [LARGE SCALE GENOMIC DNA]</scope>
    <source>
        <strain evidence="1 2">CF314</strain>
    </source>
</reference>
<dbReference type="RefSeq" id="WP_007846835.1">
    <property type="nucleotide sequence ID" value="NZ_AKJY01000106.1"/>
</dbReference>
<evidence type="ECO:0000313" key="2">
    <source>
        <dbReference type="Proteomes" id="UP000007509"/>
    </source>
</evidence>
<organism evidence="1 2">
    <name type="scientific">Chryseobacterium populi</name>
    <dbReference type="NCBI Taxonomy" id="1144316"/>
    <lineage>
        <taxon>Bacteria</taxon>
        <taxon>Pseudomonadati</taxon>
        <taxon>Bacteroidota</taxon>
        <taxon>Flavobacteriia</taxon>
        <taxon>Flavobacteriales</taxon>
        <taxon>Weeksellaceae</taxon>
        <taxon>Chryseobacterium group</taxon>
        <taxon>Chryseobacterium</taxon>
    </lineage>
</organism>
<comment type="caution">
    <text evidence="1">The sequence shown here is derived from an EMBL/GenBank/DDBJ whole genome shotgun (WGS) entry which is preliminary data.</text>
</comment>
<proteinExistence type="predicted"/>
<protein>
    <submittedName>
        <fullName evidence="1">Uncharacterized protein</fullName>
    </submittedName>
</protein>
<sequence length="229" mass="26003">MLSLVFIVFSCERSNDVAENASSKIEKSFLNARVAGEKSEIIHPLFMYGVETYEITESGILNFKTYRDFHVNNDKGNINDYKFVLDENDVLHLNDNSTIKIEDGVIKITTPAEELKIDENFDFQKLNVETRLLFTVFSDIIATDDSKDTFSNYSARFAGGSAPCPWYNTYYLSGWGYTPSAAWSDYNYNAIHNPLTGCTAIGNPHLSQHTINLVLIEISYYQVDRAYCC</sequence>
<keyword evidence="2" id="KW-1185">Reference proteome</keyword>
<gene>
    <name evidence="1" type="ORF">PMI13_03904</name>
</gene>
<name>J3CBC4_9FLAO</name>
<dbReference type="PATRIC" id="fig|1144316.3.peg.3919"/>
<dbReference type="OrthoDB" id="9883479at2"/>
<accession>J3CBC4</accession>
<dbReference type="Proteomes" id="UP000007509">
    <property type="component" value="Unassembled WGS sequence"/>
</dbReference>
<dbReference type="AlphaFoldDB" id="J3CBC4"/>